<dbReference type="Proteomes" id="UP000324222">
    <property type="component" value="Unassembled WGS sequence"/>
</dbReference>
<comment type="subcellular location">
    <subcellularLocation>
        <location evidence="1">Nucleus</location>
    </subcellularLocation>
</comment>
<dbReference type="AlphaFoldDB" id="A0A5B7H1U4"/>
<comment type="caution">
    <text evidence="2">The sequence shown here is derived from an EMBL/GenBank/DDBJ whole genome shotgun (WGS) entry which is preliminary data.</text>
</comment>
<reference evidence="2 3" key="1">
    <citation type="submission" date="2019-05" db="EMBL/GenBank/DDBJ databases">
        <title>Another draft genome of Portunus trituberculatus and its Hox gene families provides insights of decapod evolution.</title>
        <authorList>
            <person name="Jeong J.-H."/>
            <person name="Song I."/>
            <person name="Kim S."/>
            <person name="Choi T."/>
            <person name="Kim D."/>
            <person name="Ryu S."/>
            <person name="Kim W."/>
        </authorList>
    </citation>
    <scope>NUCLEOTIDE SEQUENCE [LARGE SCALE GENOMIC DNA]</scope>
    <source>
        <tissue evidence="2">Muscle</tissue>
    </source>
</reference>
<dbReference type="GO" id="GO:0005634">
    <property type="term" value="C:nucleus"/>
    <property type="evidence" value="ECO:0007669"/>
    <property type="project" value="UniProtKB-SubCell"/>
</dbReference>
<protein>
    <submittedName>
        <fullName evidence="2">Uncharacterized protein</fullName>
    </submittedName>
</protein>
<evidence type="ECO:0000313" key="3">
    <source>
        <dbReference type="Proteomes" id="UP000324222"/>
    </source>
</evidence>
<gene>
    <name evidence="2" type="ORF">E2C01_057242</name>
</gene>
<dbReference type="EMBL" id="VSRR010020466">
    <property type="protein sequence ID" value="MPC63148.1"/>
    <property type="molecule type" value="Genomic_DNA"/>
</dbReference>
<keyword evidence="3" id="KW-1185">Reference proteome</keyword>
<evidence type="ECO:0000313" key="2">
    <source>
        <dbReference type="EMBL" id="MPC63148.1"/>
    </source>
</evidence>
<dbReference type="SUPFAM" id="SSF46689">
    <property type="entry name" value="Homeodomain-like"/>
    <property type="match status" value="1"/>
</dbReference>
<sequence length="116" mass="13606">MAPWKLIGKAQISVICASVRENKSNQEIAVNTGMALRIVQYWTKIYREGGRDASSPPYNPEGRKRSVTQRTLNVIQRQLEANLRIYSKELKTRNPLYWLGCYRYRAFRSDQQCIYM</sequence>
<evidence type="ECO:0000256" key="1">
    <source>
        <dbReference type="ARBA" id="ARBA00004123"/>
    </source>
</evidence>
<name>A0A5B7H1U4_PORTR</name>
<dbReference type="InterPro" id="IPR009057">
    <property type="entry name" value="Homeodomain-like_sf"/>
</dbReference>
<accession>A0A5B7H1U4</accession>
<organism evidence="2 3">
    <name type="scientific">Portunus trituberculatus</name>
    <name type="common">Swimming crab</name>
    <name type="synonym">Neptunus trituberculatus</name>
    <dbReference type="NCBI Taxonomy" id="210409"/>
    <lineage>
        <taxon>Eukaryota</taxon>
        <taxon>Metazoa</taxon>
        <taxon>Ecdysozoa</taxon>
        <taxon>Arthropoda</taxon>
        <taxon>Crustacea</taxon>
        <taxon>Multicrustacea</taxon>
        <taxon>Malacostraca</taxon>
        <taxon>Eumalacostraca</taxon>
        <taxon>Eucarida</taxon>
        <taxon>Decapoda</taxon>
        <taxon>Pleocyemata</taxon>
        <taxon>Brachyura</taxon>
        <taxon>Eubrachyura</taxon>
        <taxon>Portunoidea</taxon>
        <taxon>Portunidae</taxon>
        <taxon>Portuninae</taxon>
        <taxon>Portunus</taxon>
    </lineage>
</organism>
<proteinExistence type="predicted"/>